<dbReference type="AlphaFoldDB" id="A0A0M9AL28"/>
<reference evidence="1 2" key="1">
    <citation type="submission" date="2015-08" db="EMBL/GenBank/DDBJ databases">
        <title>Genomes of Isolates from Cabo Rojo, PR.</title>
        <authorList>
            <person name="Sanchez-Nieves R.L."/>
            <person name="Montalvo-Rodriguez R."/>
        </authorList>
    </citation>
    <scope>NUCLEOTIDE SEQUENCE [LARGE SCALE GENOMIC DNA]</scope>
    <source>
        <strain evidence="1 2">SL3</strain>
    </source>
</reference>
<dbReference type="STRING" id="1705562.AMS69_10255"/>
<evidence type="ECO:0000313" key="2">
    <source>
        <dbReference type="Proteomes" id="UP000037729"/>
    </source>
</evidence>
<keyword evidence="2" id="KW-1185">Reference proteome</keyword>
<comment type="caution">
    <text evidence="1">The sequence shown here is derived from an EMBL/GenBank/DDBJ whole genome shotgun (WGS) entry which is preliminary data.</text>
</comment>
<evidence type="ECO:0000313" key="1">
    <source>
        <dbReference type="EMBL" id="KOX92831.1"/>
    </source>
</evidence>
<dbReference type="EMBL" id="LIUF01000003">
    <property type="protein sequence ID" value="KOX92831.1"/>
    <property type="molecule type" value="Genomic_DNA"/>
</dbReference>
<sequence>MTLSARTPAVSHRVCVRSPDVPDHEDEAFCPVCGRGCKESVGTPQIPADVLLDHDVLAAVGDEIPVFGYRCDRHRAAEFVLPAPVALAPESFVPVDAEIDGEVIAVAVPDPVHEAALDSEL</sequence>
<gene>
    <name evidence="1" type="ORF">AMS69_10255</name>
</gene>
<proteinExistence type="predicted"/>
<organism evidence="1 2">
    <name type="scientific">Haloarcula rubripromontorii</name>
    <dbReference type="NCBI Taxonomy" id="1705562"/>
    <lineage>
        <taxon>Archaea</taxon>
        <taxon>Methanobacteriati</taxon>
        <taxon>Methanobacteriota</taxon>
        <taxon>Stenosarchaea group</taxon>
        <taxon>Halobacteria</taxon>
        <taxon>Halobacteriales</taxon>
        <taxon>Haloarculaceae</taxon>
        <taxon>Haloarcula</taxon>
    </lineage>
</organism>
<dbReference type="RefSeq" id="WP_053967984.1">
    <property type="nucleotide sequence ID" value="NZ_LIUF01000003.1"/>
</dbReference>
<dbReference type="OrthoDB" id="241647at2157"/>
<protein>
    <submittedName>
        <fullName evidence="1">Uncharacterized protein</fullName>
    </submittedName>
</protein>
<accession>A0A0M9AL28</accession>
<dbReference type="Proteomes" id="UP000037729">
    <property type="component" value="Unassembled WGS sequence"/>
</dbReference>
<dbReference type="PATRIC" id="fig|1705562.3.peg.220"/>
<name>A0A0M9AL28_9EURY</name>